<keyword evidence="3" id="KW-1185">Reference proteome</keyword>
<protein>
    <submittedName>
        <fullName evidence="2">Uncharacterized protein</fullName>
    </submittedName>
</protein>
<dbReference type="Proteomes" id="UP001219525">
    <property type="component" value="Unassembled WGS sequence"/>
</dbReference>
<comment type="caution">
    <text evidence="2">The sequence shown here is derived from an EMBL/GenBank/DDBJ whole genome shotgun (WGS) entry which is preliminary data.</text>
</comment>
<evidence type="ECO:0000313" key="2">
    <source>
        <dbReference type="EMBL" id="KAJ7194279.1"/>
    </source>
</evidence>
<dbReference type="EMBL" id="JARJCW010000099">
    <property type="protein sequence ID" value="KAJ7194279.1"/>
    <property type="molecule type" value="Genomic_DNA"/>
</dbReference>
<reference evidence="2" key="1">
    <citation type="submission" date="2023-03" db="EMBL/GenBank/DDBJ databases">
        <title>Massive genome expansion in bonnet fungi (Mycena s.s.) driven by repeated elements and novel gene families across ecological guilds.</title>
        <authorList>
            <consortium name="Lawrence Berkeley National Laboratory"/>
            <person name="Harder C.B."/>
            <person name="Miyauchi S."/>
            <person name="Viragh M."/>
            <person name="Kuo A."/>
            <person name="Thoen E."/>
            <person name="Andreopoulos B."/>
            <person name="Lu D."/>
            <person name="Skrede I."/>
            <person name="Drula E."/>
            <person name="Henrissat B."/>
            <person name="Morin E."/>
            <person name="Kohler A."/>
            <person name="Barry K."/>
            <person name="LaButti K."/>
            <person name="Morin E."/>
            <person name="Salamov A."/>
            <person name="Lipzen A."/>
            <person name="Mereny Z."/>
            <person name="Hegedus B."/>
            <person name="Baldrian P."/>
            <person name="Stursova M."/>
            <person name="Weitz H."/>
            <person name="Taylor A."/>
            <person name="Grigoriev I.V."/>
            <person name="Nagy L.G."/>
            <person name="Martin F."/>
            <person name="Kauserud H."/>
        </authorList>
    </citation>
    <scope>NUCLEOTIDE SEQUENCE</scope>
    <source>
        <strain evidence="2">9144</strain>
    </source>
</reference>
<sequence>MFAAARPQILSRAAHAFCLGPRDAALKEHARYGFAAYPGLRIDATDNVSRSKYHRLQYHRRQRLRPRVQPEHRQRNASAGADGAEHAHSPPETRSGSAYGSYKVRLCPVPPAAFGAADPHSICCVPCPCRRRSPRTPECVHLDG</sequence>
<proteinExistence type="predicted"/>
<dbReference type="AlphaFoldDB" id="A0AAD6UXP0"/>
<feature type="region of interest" description="Disordered" evidence="1">
    <location>
        <begin position="59"/>
        <end position="97"/>
    </location>
</feature>
<evidence type="ECO:0000256" key="1">
    <source>
        <dbReference type="SAM" id="MobiDB-lite"/>
    </source>
</evidence>
<accession>A0AAD6UXP0</accession>
<evidence type="ECO:0000313" key="3">
    <source>
        <dbReference type="Proteomes" id="UP001219525"/>
    </source>
</evidence>
<organism evidence="2 3">
    <name type="scientific">Mycena pura</name>
    <dbReference type="NCBI Taxonomy" id="153505"/>
    <lineage>
        <taxon>Eukaryota</taxon>
        <taxon>Fungi</taxon>
        <taxon>Dikarya</taxon>
        <taxon>Basidiomycota</taxon>
        <taxon>Agaricomycotina</taxon>
        <taxon>Agaricomycetes</taxon>
        <taxon>Agaricomycetidae</taxon>
        <taxon>Agaricales</taxon>
        <taxon>Marasmiineae</taxon>
        <taxon>Mycenaceae</taxon>
        <taxon>Mycena</taxon>
    </lineage>
</organism>
<name>A0AAD6UXP0_9AGAR</name>
<gene>
    <name evidence="2" type="ORF">GGX14DRAFT_576418</name>
</gene>